<evidence type="ECO:0000313" key="1">
    <source>
        <dbReference type="EMBL" id="QPC84230.1"/>
    </source>
</evidence>
<sequence>MTFSLSQTAAALESDIRANRLLSLPTPWADELLYPSYNGLSLRNIPHSVAAALGAPFAESIPLDERVWGGELPTGQIDRVVVFLMDGMGYLYLRQLMQEDDEIRHSVEALTNGRGPVPLTSVAPSSTAIALTALWTGGTPGQTGLLGTSMHLREYSMLSSMLAFSPLPGRHSREALVAMGMNLGTFVPLPGIAAHLAQAGIPTYQVQDQGLMGSGLSSILHRGVEKAYVHCSYSDMALRLHDALVETRGQRGYVGVYWPGVDSISHLYGAHSRYAHQEIKTQLTMLARLLNDPAVQDSRTLVMIAADHGEYDAPNIIDIATLPEARPIYEASAHGLSGDHRLGILHVREGMAEQVKATIDTHFSHALTYIDSAEALAAGFYGPAPHALGTHHRAGDLLIIPRRGWIIEDTSVIDLNLVSWHGGLDEWEMLIPLLWRVI</sequence>
<dbReference type="RefSeq" id="WP_195172293.1">
    <property type="nucleotide sequence ID" value="NZ_CP062983.1"/>
</dbReference>
<keyword evidence="2" id="KW-1185">Reference proteome</keyword>
<name>A0A7S8EC30_9CHLR</name>
<organism evidence="1 2">
    <name type="scientific">Phototrophicus methaneseepsis</name>
    <dbReference type="NCBI Taxonomy" id="2710758"/>
    <lineage>
        <taxon>Bacteria</taxon>
        <taxon>Bacillati</taxon>
        <taxon>Chloroflexota</taxon>
        <taxon>Candidatus Thermofontia</taxon>
        <taxon>Phototrophicales</taxon>
        <taxon>Phototrophicaceae</taxon>
        <taxon>Phototrophicus</taxon>
    </lineage>
</organism>
<accession>A0A7S8EC30</accession>
<dbReference type="Proteomes" id="UP000594468">
    <property type="component" value="Chromosome"/>
</dbReference>
<dbReference type="Gene3D" id="3.40.720.10">
    <property type="entry name" value="Alkaline Phosphatase, subunit A"/>
    <property type="match status" value="1"/>
</dbReference>
<evidence type="ECO:0000313" key="2">
    <source>
        <dbReference type="Proteomes" id="UP000594468"/>
    </source>
</evidence>
<protein>
    <submittedName>
        <fullName evidence="1">Alkaline phosphatase family protein</fullName>
    </submittedName>
</protein>
<reference evidence="1 2" key="1">
    <citation type="submission" date="2020-02" db="EMBL/GenBank/DDBJ databases">
        <authorList>
            <person name="Zheng R.K."/>
            <person name="Sun C.M."/>
        </authorList>
    </citation>
    <scope>NUCLEOTIDE SEQUENCE [LARGE SCALE GENOMIC DNA]</scope>
    <source>
        <strain evidence="2">rifampicinis</strain>
    </source>
</reference>
<dbReference type="KEGG" id="pmet:G4Y79_07615"/>
<dbReference type="InterPro" id="IPR002591">
    <property type="entry name" value="Phosphodiest/P_Trfase"/>
</dbReference>
<dbReference type="InterPro" id="IPR017850">
    <property type="entry name" value="Alkaline_phosphatase_core_sf"/>
</dbReference>
<dbReference type="Pfam" id="PF01663">
    <property type="entry name" value="Phosphodiest"/>
    <property type="match status" value="2"/>
</dbReference>
<dbReference type="SUPFAM" id="SSF53649">
    <property type="entry name" value="Alkaline phosphatase-like"/>
    <property type="match status" value="1"/>
</dbReference>
<dbReference type="EMBL" id="CP062983">
    <property type="protein sequence ID" value="QPC84230.1"/>
    <property type="molecule type" value="Genomic_DNA"/>
</dbReference>
<gene>
    <name evidence="1" type="ORF">G4Y79_07615</name>
</gene>
<proteinExistence type="predicted"/>
<dbReference type="AlphaFoldDB" id="A0A7S8EC30"/>